<evidence type="ECO:0000256" key="1">
    <source>
        <dbReference type="ARBA" id="ARBA00003726"/>
    </source>
</evidence>
<dbReference type="PANTHER" id="PTHR21225">
    <property type="entry name" value="PHOSPHO-2-DEHYDRO-3-DEOXYHEPTONATE ALDOLASE DAHP SYNTHETASE"/>
    <property type="match status" value="1"/>
</dbReference>
<feature type="domain" description="DAHP synthetase I/KDSA" evidence="9">
    <location>
        <begin position="45"/>
        <end position="337"/>
    </location>
</feature>
<evidence type="ECO:0000313" key="11">
    <source>
        <dbReference type="Proteomes" id="UP000062998"/>
    </source>
</evidence>
<dbReference type="PIRSF" id="PIRSF001361">
    <property type="entry name" value="DAHP_synthase"/>
    <property type="match status" value="1"/>
</dbReference>
<keyword evidence="5 8" id="KW-0808">Transferase</keyword>
<dbReference type="GO" id="GO:0005737">
    <property type="term" value="C:cytoplasm"/>
    <property type="evidence" value="ECO:0007669"/>
    <property type="project" value="TreeGrafter"/>
</dbReference>
<dbReference type="Pfam" id="PF00793">
    <property type="entry name" value="DAHP_synth_1"/>
    <property type="match status" value="1"/>
</dbReference>
<comment type="similarity">
    <text evidence="3 8">Belongs to the class-I DAHP synthase family.</text>
</comment>
<comment type="function">
    <text evidence="1 8">Stereospecific condensation of phosphoenolpyruvate (PEP) and D-erythrose-4-phosphate (E4P) giving rise to 3-deoxy-D-arabino-heptulosonate-7-phosphate (DAHP).</text>
</comment>
<evidence type="ECO:0000256" key="2">
    <source>
        <dbReference type="ARBA" id="ARBA00004688"/>
    </source>
</evidence>
<dbReference type="EMBL" id="LPIX01000011">
    <property type="protein sequence ID" value="KWE12656.1"/>
    <property type="molecule type" value="Genomic_DNA"/>
</dbReference>
<dbReference type="EC" id="2.5.1.54" evidence="8"/>
<evidence type="ECO:0000313" key="10">
    <source>
        <dbReference type="EMBL" id="KWE12656.1"/>
    </source>
</evidence>
<comment type="catalytic activity">
    <reaction evidence="7 8">
        <text>D-erythrose 4-phosphate + phosphoenolpyruvate + H2O = 7-phospho-2-dehydro-3-deoxy-D-arabino-heptonate + phosphate</text>
        <dbReference type="Rhea" id="RHEA:14717"/>
        <dbReference type="ChEBI" id="CHEBI:15377"/>
        <dbReference type="ChEBI" id="CHEBI:16897"/>
        <dbReference type="ChEBI" id="CHEBI:43474"/>
        <dbReference type="ChEBI" id="CHEBI:58394"/>
        <dbReference type="ChEBI" id="CHEBI:58702"/>
        <dbReference type="EC" id="2.5.1.54"/>
    </reaction>
</comment>
<dbReference type="GO" id="GO:0042802">
    <property type="term" value="F:identical protein binding"/>
    <property type="evidence" value="ECO:0007669"/>
    <property type="project" value="UniProtKB-ARBA"/>
</dbReference>
<dbReference type="NCBIfam" id="TIGR00034">
    <property type="entry name" value="aroFGH"/>
    <property type="match status" value="1"/>
</dbReference>
<evidence type="ECO:0000259" key="9">
    <source>
        <dbReference type="Pfam" id="PF00793"/>
    </source>
</evidence>
<dbReference type="GO" id="GO:0008652">
    <property type="term" value="P:amino acid biosynthetic process"/>
    <property type="evidence" value="ECO:0007669"/>
    <property type="project" value="UniProtKB-KW"/>
</dbReference>
<dbReference type="InterPro" id="IPR006219">
    <property type="entry name" value="DAHP_synth_1"/>
</dbReference>
<dbReference type="Proteomes" id="UP000062998">
    <property type="component" value="Unassembled WGS sequence"/>
</dbReference>
<dbReference type="InterPro" id="IPR013785">
    <property type="entry name" value="Aldolase_TIM"/>
</dbReference>
<proteinExistence type="inferred from homology"/>
<comment type="pathway">
    <text evidence="2 8">Metabolic intermediate biosynthesis; chorismate biosynthesis; chorismate from D-erythrose 4-phosphate and phosphoenolpyruvate: step 1/7.</text>
</comment>
<accession>A0A107GIS7</accession>
<organism evidence="10 11">
    <name type="scientific">Burkholderia ubonensis</name>
    <dbReference type="NCBI Taxonomy" id="101571"/>
    <lineage>
        <taxon>Bacteria</taxon>
        <taxon>Pseudomonadati</taxon>
        <taxon>Pseudomonadota</taxon>
        <taxon>Betaproteobacteria</taxon>
        <taxon>Burkholderiales</taxon>
        <taxon>Burkholderiaceae</taxon>
        <taxon>Burkholderia</taxon>
        <taxon>Burkholderia cepacia complex</taxon>
    </lineage>
</organism>
<dbReference type="InterPro" id="IPR006218">
    <property type="entry name" value="DAHP1/KDSA"/>
</dbReference>
<sequence length="360" mass="39151">MSLDTDTHFSSSATRLSSPLELIRSLPATHGMLRFVEQARVHVRDVLAGHSDKLLVITGPCSVHDVDAALQYAHYLIDMRRAFGDELEILMRVYFEKPRTVLGWKGLINDPHLNETYDIEHGLRSARQLLIDITEAGVPIATELLDSLSHGYFSDLLSWGAIGARTTESQVHRELASGMPFPIGFKNRTDGNVKVAVDAIRAAARSHHFLAASENGHYIKRSTAGNHYGHLVLRGGETPNYDAVSVDVACAMLASHGLLARVVIDASHGNSGKNHENQPAVCESLGFRIASGERRIAGIMIESNLVSGNQPLVPGEPLVFGKSITDGCIGLQETTRILSNLAQSVRLRREIAYDAAPASI</sequence>
<dbReference type="SUPFAM" id="SSF51569">
    <property type="entry name" value="Aldolase"/>
    <property type="match status" value="1"/>
</dbReference>
<comment type="caution">
    <text evidence="10">The sequence shown here is derived from an EMBL/GenBank/DDBJ whole genome shotgun (WGS) entry which is preliminary data.</text>
</comment>
<evidence type="ECO:0000256" key="3">
    <source>
        <dbReference type="ARBA" id="ARBA00007985"/>
    </source>
</evidence>
<dbReference type="PANTHER" id="PTHR21225:SF12">
    <property type="entry name" value="PHOSPHO-2-DEHYDRO-3-DEOXYHEPTONATE ALDOLASE, TYROSINE-INHIBITED"/>
    <property type="match status" value="1"/>
</dbReference>
<dbReference type="RefSeq" id="WP_059961902.1">
    <property type="nucleotide sequence ID" value="NZ_JAXKSK010000009.1"/>
</dbReference>
<dbReference type="Gene3D" id="3.20.20.70">
    <property type="entry name" value="Aldolase class I"/>
    <property type="match status" value="1"/>
</dbReference>
<dbReference type="GO" id="GO:0003849">
    <property type="term" value="F:3-deoxy-7-phosphoheptulonate synthase activity"/>
    <property type="evidence" value="ECO:0007669"/>
    <property type="project" value="UniProtKB-EC"/>
</dbReference>
<dbReference type="FunFam" id="3.20.20.70:FF:000005">
    <property type="entry name" value="Phospho-2-dehydro-3-deoxyheptonate aldolase"/>
    <property type="match status" value="1"/>
</dbReference>
<dbReference type="AlphaFoldDB" id="A0A107GIS7"/>
<name>A0A107GIS7_9BURK</name>
<evidence type="ECO:0000256" key="7">
    <source>
        <dbReference type="ARBA" id="ARBA00047508"/>
    </source>
</evidence>
<dbReference type="NCBIfam" id="NF009395">
    <property type="entry name" value="PRK12755.1"/>
    <property type="match status" value="1"/>
</dbReference>
<keyword evidence="4 8" id="KW-0028">Amino-acid biosynthesis</keyword>
<reference evidence="10 11" key="1">
    <citation type="submission" date="2015-11" db="EMBL/GenBank/DDBJ databases">
        <title>Expanding the genomic diversity of Burkholderia species for the development of highly accurate diagnostics.</title>
        <authorList>
            <person name="Sahl J."/>
            <person name="Keim P."/>
            <person name="Wagner D."/>
        </authorList>
    </citation>
    <scope>NUCLEOTIDE SEQUENCE [LARGE SCALE GENOMIC DNA]</scope>
    <source>
        <strain evidence="10 11">MSMB2167WGS</strain>
    </source>
</reference>
<keyword evidence="6 8" id="KW-0057">Aromatic amino acid biosynthesis</keyword>
<gene>
    <name evidence="10" type="ORF">WL73_31125</name>
</gene>
<evidence type="ECO:0000256" key="6">
    <source>
        <dbReference type="ARBA" id="ARBA00023141"/>
    </source>
</evidence>
<dbReference type="GO" id="GO:0009073">
    <property type="term" value="P:aromatic amino acid family biosynthetic process"/>
    <property type="evidence" value="ECO:0007669"/>
    <property type="project" value="UniProtKB-KW"/>
</dbReference>
<evidence type="ECO:0000256" key="4">
    <source>
        <dbReference type="ARBA" id="ARBA00022605"/>
    </source>
</evidence>
<dbReference type="GO" id="GO:0009423">
    <property type="term" value="P:chorismate biosynthetic process"/>
    <property type="evidence" value="ECO:0007669"/>
    <property type="project" value="UniProtKB-UniPathway"/>
</dbReference>
<evidence type="ECO:0000256" key="5">
    <source>
        <dbReference type="ARBA" id="ARBA00022679"/>
    </source>
</evidence>
<evidence type="ECO:0000256" key="8">
    <source>
        <dbReference type="PIRNR" id="PIRNR001361"/>
    </source>
</evidence>
<dbReference type="UniPathway" id="UPA00053">
    <property type="reaction ID" value="UER00084"/>
</dbReference>
<protein>
    <recommendedName>
        <fullName evidence="8">Phospho-2-dehydro-3-deoxyheptonate aldolase</fullName>
        <ecNumber evidence="8">2.5.1.54</ecNumber>
    </recommendedName>
</protein>